<evidence type="ECO:0000259" key="7">
    <source>
        <dbReference type="SMART" id="SM00835"/>
    </source>
</evidence>
<protein>
    <submittedName>
        <fullName evidence="8">Spherulin-1A</fullName>
    </submittedName>
</protein>
<evidence type="ECO:0000313" key="9">
    <source>
        <dbReference type="Proteomes" id="UP000756921"/>
    </source>
</evidence>
<dbReference type="OrthoDB" id="1921208at2759"/>
<name>A0A9P6GFG1_9PLEO</name>
<feature type="domain" description="Cupin type-1" evidence="7">
    <location>
        <begin position="92"/>
        <end position="243"/>
    </location>
</feature>
<comment type="similarity">
    <text evidence="2">Belongs to the germin family.</text>
</comment>
<dbReference type="InterPro" id="IPR006045">
    <property type="entry name" value="Cupin_1"/>
</dbReference>
<evidence type="ECO:0000256" key="6">
    <source>
        <dbReference type="SAM" id="SignalP"/>
    </source>
</evidence>
<dbReference type="SMART" id="SM00835">
    <property type="entry name" value="Cupin_1"/>
    <property type="match status" value="1"/>
</dbReference>
<sequence length="291" mass="30059">MVTITKTLVAAIAISAVQALPQAATTLATVATPSSAASTPAVAAPSPDPEVQAALFRDLFSAPTAIKRFQRLLTMKGQELLSGDALRNMIVFDFNNATPAKGALGGATKAANIETFPILTGLGISTTLGFLDAHGINTPHVHPRATEFLTVVEGEIDFGFILENGLVAAGQSAEVAGTLSKFEGTVFPQGAIHYQINNQCNLAKFVATLDNEDAGTLQMAQAFLGLNADVVNATLGLPKEINGKNIQEFRKYLPVNIAQSVDICLKKCGSTGSPTAAGYSAGIPSATASSS</sequence>
<evidence type="ECO:0000256" key="3">
    <source>
        <dbReference type="ARBA" id="ARBA00022525"/>
    </source>
</evidence>
<dbReference type="AlphaFoldDB" id="A0A9P6GFG1"/>
<reference evidence="8" key="1">
    <citation type="journal article" date="2020" name="Mol. Plant Microbe Interact.">
        <title>Genome Sequence of the Biocontrol Agent Coniothyrium minitans strain Conio (IMI 134523).</title>
        <authorList>
            <person name="Patel D."/>
            <person name="Shittu T.A."/>
            <person name="Baroncelli R."/>
            <person name="Muthumeenakshi S."/>
            <person name="Osborne T.H."/>
            <person name="Janganan T.K."/>
            <person name="Sreenivasaprasad S."/>
        </authorList>
    </citation>
    <scope>NUCLEOTIDE SEQUENCE</scope>
    <source>
        <strain evidence="8">Conio</strain>
    </source>
</reference>
<comment type="subcellular location">
    <subcellularLocation>
        <location evidence="1">Secreted</location>
    </subcellularLocation>
</comment>
<comment type="caution">
    <text evidence="8">The sequence shown here is derived from an EMBL/GenBank/DDBJ whole genome shotgun (WGS) entry which is preliminary data.</text>
</comment>
<dbReference type="InterPro" id="IPR001929">
    <property type="entry name" value="Germin"/>
</dbReference>
<dbReference type="CDD" id="cd02241">
    <property type="entry name" value="cupin_OxOx"/>
    <property type="match status" value="1"/>
</dbReference>
<dbReference type="PANTHER" id="PTHR31238">
    <property type="entry name" value="GERMIN-LIKE PROTEIN SUBFAMILY 3 MEMBER 3"/>
    <property type="match status" value="1"/>
</dbReference>
<keyword evidence="5" id="KW-0464">Manganese</keyword>
<keyword evidence="9" id="KW-1185">Reference proteome</keyword>
<evidence type="ECO:0000256" key="1">
    <source>
        <dbReference type="ARBA" id="ARBA00004613"/>
    </source>
</evidence>
<dbReference type="SUPFAM" id="SSF51182">
    <property type="entry name" value="RmlC-like cupins"/>
    <property type="match status" value="1"/>
</dbReference>
<organism evidence="8 9">
    <name type="scientific">Paraphaeosphaeria minitans</name>
    <dbReference type="NCBI Taxonomy" id="565426"/>
    <lineage>
        <taxon>Eukaryota</taxon>
        <taxon>Fungi</taxon>
        <taxon>Dikarya</taxon>
        <taxon>Ascomycota</taxon>
        <taxon>Pezizomycotina</taxon>
        <taxon>Dothideomycetes</taxon>
        <taxon>Pleosporomycetidae</taxon>
        <taxon>Pleosporales</taxon>
        <taxon>Massarineae</taxon>
        <taxon>Didymosphaeriaceae</taxon>
        <taxon>Paraphaeosphaeria</taxon>
    </lineage>
</organism>
<feature type="chain" id="PRO_5040455545" evidence="6">
    <location>
        <begin position="20"/>
        <end position="291"/>
    </location>
</feature>
<accession>A0A9P6GFG1</accession>
<dbReference type="EMBL" id="WJXW01000009">
    <property type="protein sequence ID" value="KAF9733204.1"/>
    <property type="molecule type" value="Genomic_DNA"/>
</dbReference>
<dbReference type="InterPro" id="IPR014710">
    <property type="entry name" value="RmlC-like_jellyroll"/>
</dbReference>
<gene>
    <name evidence="8" type="ORF">PMIN01_08887</name>
</gene>
<dbReference type="GO" id="GO:0005576">
    <property type="term" value="C:extracellular region"/>
    <property type="evidence" value="ECO:0007669"/>
    <property type="project" value="UniProtKB-SubCell"/>
</dbReference>
<evidence type="ECO:0000256" key="5">
    <source>
        <dbReference type="ARBA" id="ARBA00023211"/>
    </source>
</evidence>
<keyword evidence="6" id="KW-0732">Signal</keyword>
<evidence type="ECO:0000256" key="4">
    <source>
        <dbReference type="ARBA" id="ARBA00022723"/>
    </source>
</evidence>
<dbReference type="PRINTS" id="PR00325">
    <property type="entry name" value="GERMIN"/>
</dbReference>
<evidence type="ECO:0000256" key="2">
    <source>
        <dbReference type="ARBA" id="ARBA00007456"/>
    </source>
</evidence>
<feature type="signal peptide" evidence="6">
    <location>
        <begin position="1"/>
        <end position="19"/>
    </location>
</feature>
<dbReference type="GO" id="GO:0030145">
    <property type="term" value="F:manganese ion binding"/>
    <property type="evidence" value="ECO:0007669"/>
    <property type="project" value="InterPro"/>
</dbReference>
<keyword evidence="4" id="KW-0479">Metal-binding</keyword>
<proteinExistence type="inferred from homology"/>
<dbReference type="Pfam" id="PF00190">
    <property type="entry name" value="Cupin_1"/>
    <property type="match status" value="1"/>
</dbReference>
<keyword evidence="3" id="KW-0964">Secreted</keyword>
<dbReference type="InterPro" id="IPR011051">
    <property type="entry name" value="RmlC_Cupin_sf"/>
</dbReference>
<evidence type="ECO:0000313" key="8">
    <source>
        <dbReference type="EMBL" id="KAF9733204.1"/>
    </source>
</evidence>
<dbReference type="Gene3D" id="2.60.120.10">
    <property type="entry name" value="Jelly Rolls"/>
    <property type="match status" value="1"/>
</dbReference>
<dbReference type="Proteomes" id="UP000756921">
    <property type="component" value="Unassembled WGS sequence"/>
</dbReference>